<evidence type="ECO:0000259" key="12">
    <source>
        <dbReference type="PROSITE" id="PS50026"/>
    </source>
</evidence>
<dbReference type="GO" id="GO:0005615">
    <property type="term" value="C:extracellular space"/>
    <property type="evidence" value="ECO:0007669"/>
    <property type="project" value="TreeGrafter"/>
</dbReference>
<feature type="disulfide bond" evidence="9">
    <location>
        <begin position="99"/>
        <end position="108"/>
    </location>
</feature>
<dbReference type="Gene3D" id="2.10.25.10">
    <property type="entry name" value="Laminin"/>
    <property type="match status" value="1"/>
</dbReference>
<gene>
    <name evidence="13" type="primary">epgn</name>
</gene>
<dbReference type="GO" id="GO:0005154">
    <property type="term" value="F:epidermal growth factor receptor binding"/>
    <property type="evidence" value="ECO:0007669"/>
    <property type="project" value="TreeGrafter"/>
</dbReference>
<dbReference type="RefSeq" id="XP_035497113.1">
    <property type="nucleotide sequence ID" value="XM_035641220.2"/>
</dbReference>
<dbReference type="PANTHER" id="PTHR10740">
    <property type="entry name" value="TRANSFORMING GROWTH FACTOR ALPHA"/>
    <property type="match status" value="1"/>
</dbReference>
<evidence type="ECO:0000256" key="4">
    <source>
        <dbReference type="ARBA" id="ARBA00022989"/>
    </source>
</evidence>
<evidence type="ECO:0000256" key="1">
    <source>
        <dbReference type="ARBA" id="ARBA00004479"/>
    </source>
</evidence>
<dbReference type="PANTHER" id="PTHR10740:SF10">
    <property type="entry name" value="EPIGEN"/>
    <property type="match status" value="1"/>
</dbReference>
<keyword evidence="3 10" id="KW-0812">Transmembrane</keyword>
<organism evidence="13 14">
    <name type="scientific">Scophthalmus maximus</name>
    <name type="common">Turbot</name>
    <name type="synonym">Psetta maxima</name>
    <dbReference type="NCBI Taxonomy" id="52904"/>
    <lineage>
        <taxon>Eukaryota</taxon>
        <taxon>Metazoa</taxon>
        <taxon>Chordata</taxon>
        <taxon>Craniata</taxon>
        <taxon>Vertebrata</taxon>
        <taxon>Euteleostomi</taxon>
        <taxon>Actinopterygii</taxon>
        <taxon>Neopterygii</taxon>
        <taxon>Teleostei</taxon>
        <taxon>Neoteleostei</taxon>
        <taxon>Acanthomorphata</taxon>
        <taxon>Carangaria</taxon>
        <taxon>Pleuronectiformes</taxon>
        <taxon>Pleuronectoidei</taxon>
        <taxon>Scophthalmidae</taxon>
        <taxon>Scophthalmus</taxon>
    </lineage>
</organism>
<dbReference type="InterPro" id="IPR000742">
    <property type="entry name" value="EGF"/>
</dbReference>
<sequence>MFTHRRANLETGLLSSVAVLMVLLATTGQSAILPSNLQTTATPPALSNSSLTTQINNGSAEGPRVLRSHRSCGGGYEHFCENGGECIYPQDTDKPSCICTSSYEGPRCLIFSDSTRTLPELEQLIGIIFGVAVLLLVLAIVIYCFAYRRCVKSASLIKSPPSETSE</sequence>
<dbReference type="Ensembl" id="ENSSMAT00000013231.2">
    <property type="protein sequence ID" value="ENSSMAP00000013060.1"/>
    <property type="gene ID" value="ENSSMAG00000008038.2"/>
</dbReference>
<accession>A0A8D3A602</accession>
<keyword evidence="7 9" id="KW-1015">Disulfide bond</keyword>
<dbReference type="CTD" id="255324"/>
<reference evidence="13" key="2">
    <citation type="submission" date="2025-08" db="UniProtKB">
        <authorList>
            <consortium name="Ensembl"/>
        </authorList>
    </citation>
    <scope>IDENTIFICATION</scope>
</reference>
<evidence type="ECO:0000256" key="11">
    <source>
        <dbReference type="SAM" id="SignalP"/>
    </source>
</evidence>
<name>A0A8D3A602_SCOMX</name>
<evidence type="ECO:0000256" key="2">
    <source>
        <dbReference type="ARBA" id="ARBA00022536"/>
    </source>
</evidence>
<keyword evidence="8" id="KW-0325">Glycoprotein</keyword>
<reference evidence="13" key="1">
    <citation type="submission" date="2023-05" db="EMBL/GenBank/DDBJ databases">
        <title>High-quality long-read genome of Scophthalmus maximus.</title>
        <authorList>
            <person name="Lien S."/>
            <person name="Martinez P."/>
        </authorList>
    </citation>
    <scope>NUCLEOTIDE SEQUENCE [LARGE SCALE GENOMIC DNA]</scope>
</reference>
<evidence type="ECO:0000256" key="8">
    <source>
        <dbReference type="ARBA" id="ARBA00023180"/>
    </source>
</evidence>
<dbReference type="OMA" id="CMYPQDS"/>
<evidence type="ECO:0000256" key="5">
    <source>
        <dbReference type="ARBA" id="ARBA00023030"/>
    </source>
</evidence>
<dbReference type="GO" id="GO:0008083">
    <property type="term" value="F:growth factor activity"/>
    <property type="evidence" value="ECO:0007669"/>
    <property type="project" value="UniProtKB-KW"/>
</dbReference>
<keyword evidence="4 10" id="KW-1133">Transmembrane helix</keyword>
<dbReference type="GeneID" id="118314640"/>
<comment type="subcellular location">
    <subcellularLocation>
        <location evidence="1">Membrane</location>
        <topology evidence="1">Single-pass type I membrane protein</topology>
    </subcellularLocation>
</comment>
<dbReference type="GO" id="GO:0045840">
    <property type="term" value="P:positive regulation of mitotic nuclear division"/>
    <property type="evidence" value="ECO:0007669"/>
    <property type="project" value="TreeGrafter"/>
</dbReference>
<dbReference type="GO" id="GO:0016020">
    <property type="term" value="C:membrane"/>
    <property type="evidence" value="ECO:0007669"/>
    <property type="project" value="UniProtKB-SubCell"/>
</dbReference>
<keyword evidence="2 9" id="KW-0245">EGF-like domain</keyword>
<proteinExistence type="predicted"/>
<dbReference type="Proteomes" id="UP000694558">
    <property type="component" value="Chromosome 9"/>
</dbReference>
<keyword evidence="5" id="KW-0339">Growth factor</keyword>
<evidence type="ECO:0000256" key="9">
    <source>
        <dbReference type="PROSITE-ProRule" id="PRU00076"/>
    </source>
</evidence>
<dbReference type="PROSITE" id="PS00022">
    <property type="entry name" value="EGF_1"/>
    <property type="match status" value="1"/>
</dbReference>
<dbReference type="KEGG" id="smau:118314640"/>
<feature type="domain" description="EGF-like" evidence="12">
    <location>
        <begin position="68"/>
        <end position="109"/>
    </location>
</feature>
<evidence type="ECO:0000256" key="10">
    <source>
        <dbReference type="SAM" id="Phobius"/>
    </source>
</evidence>
<dbReference type="SUPFAM" id="SSF57196">
    <property type="entry name" value="EGF/Laminin"/>
    <property type="match status" value="1"/>
</dbReference>
<dbReference type="GO" id="GO:0007173">
    <property type="term" value="P:epidermal growth factor receptor signaling pathway"/>
    <property type="evidence" value="ECO:0007669"/>
    <property type="project" value="TreeGrafter"/>
</dbReference>
<feature type="signal peptide" evidence="11">
    <location>
        <begin position="1"/>
        <end position="30"/>
    </location>
</feature>
<dbReference type="PROSITE" id="PS50026">
    <property type="entry name" value="EGF_3"/>
    <property type="match status" value="1"/>
</dbReference>
<feature type="chain" id="PRO_5034597676" evidence="11">
    <location>
        <begin position="31"/>
        <end position="166"/>
    </location>
</feature>
<dbReference type="GO" id="GO:0008284">
    <property type="term" value="P:positive regulation of cell population proliferation"/>
    <property type="evidence" value="ECO:0007669"/>
    <property type="project" value="TreeGrafter"/>
</dbReference>
<evidence type="ECO:0000256" key="7">
    <source>
        <dbReference type="ARBA" id="ARBA00023157"/>
    </source>
</evidence>
<evidence type="ECO:0000256" key="6">
    <source>
        <dbReference type="ARBA" id="ARBA00023136"/>
    </source>
</evidence>
<protein>
    <submittedName>
        <fullName evidence="13">Epithelial mitogen homolog (mouse)</fullName>
    </submittedName>
</protein>
<keyword evidence="11" id="KW-0732">Signal</keyword>
<keyword evidence="6 10" id="KW-0472">Membrane</keyword>
<feature type="disulfide bond" evidence="9">
    <location>
        <begin position="80"/>
        <end position="97"/>
    </location>
</feature>
<dbReference type="GeneTree" id="ENSGT00730000113053"/>
<dbReference type="OrthoDB" id="9411915at2759"/>
<evidence type="ECO:0000313" key="14">
    <source>
        <dbReference type="Proteomes" id="UP000694558"/>
    </source>
</evidence>
<feature type="transmembrane region" description="Helical" evidence="10">
    <location>
        <begin position="124"/>
        <end position="146"/>
    </location>
</feature>
<evidence type="ECO:0000313" key="13">
    <source>
        <dbReference type="Ensembl" id="ENSSMAP00000013060.1"/>
    </source>
</evidence>
<dbReference type="AlphaFoldDB" id="A0A8D3A602"/>
<comment type="caution">
    <text evidence="9">Lacks conserved residue(s) required for the propagation of feature annotation.</text>
</comment>
<evidence type="ECO:0000256" key="3">
    <source>
        <dbReference type="ARBA" id="ARBA00022692"/>
    </source>
</evidence>